<dbReference type="AlphaFoldDB" id="A0A917E911"/>
<keyword evidence="3" id="KW-1185">Reference proteome</keyword>
<feature type="region of interest" description="Disordered" evidence="1">
    <location>
        <begin position="1"/>
        <end position="25"/>
    </location>
</feature>
<reference evidence="3" key="1">
    <citation type="journal article" date="2019" name="Int. J. Syst. Evol. Microbiol.">
        <title>The Global Catalogue of Microorganisms (GCM) 10K type strain sequencing project: providing services to taxonomists for standard genome sequencing and annotation.</title>
        <authorList>
            <consortium name="The Broad Institute Genomics Platform"/>
            <consortium name="The Broad Institute Genome Sequencing Center for Infectious Disease"/>
            <person name="Wu L."/>
            <person name="Ma J."/>
        </authorList>
    </citation>
    <scope>NUCLEOTIDE SEQUENCE [LARGE SCALE GENOMIC DNA]</scope>
    <source>
        <strain evidence="3">CGMCC 1.12664</strain>
    </source>
</reference>
<evidence type="ECO:0000313" key="3">
    <source>
        <dbReference type="Proteomes" id="UP000612855"/>
    </source>
</evidence>
<evidence type="ECO:0000313" key="2">
    <source>
        <dbReference type="EMBL" id="GGE15189.1"/>
    </source>
</evidence>
<sequence>MPAVTHATRQAPPPPTRRGLSGAGKVATQDDLQRLYAARDKLAKLVLADPVYSPIFQRIEEEIALAEAATHGDALARARAIARQMATR</sequence>
<gene>
    <name evidence="2" type="ORF">GCM10011360_00020</name>
</gene>
<comment type="caution">
    <text evidence="2">The sequence shown here is derived from an EMBL/GenBank/DDBJ whole genome shotgun (WGS) entry which is preliminary data.</text>
</comment>
<name>A0A917E911_9RHOB</name>
<dbReference type="Proteomes" id="UP000612855">
    <property type="component" value="Unassembled WGS sequence"/>
</dbReference>
<evidence type="ECO:0000256" key="1">
    <source>
        <dbReference type="SAM" id="MobiDB-lite"/>
    </source>
</evidence>
<protein>
    <submittedName>
        <fullName evidence="2">Uncharacterized protein</fullName>
    </submittedName>
</protein>
<dbReference type="EMBL" id="BMFJ01000001">
    <property type="protein sequence ID" value="GGE15189.1"/>
    <property type="molecule type" value="Genomic_DNA"/>
</dbReference>
<accession>A0A917E911</accession>
<organism evidence="2 3">
    <name type="scientific">Primorskyibacter flagellatus</name>
    <dbReference type="NCBI Taxonomy" id="1387277"/>
    <lineage>
        <taxon>Bacteria</taxon>
        <taxon>Pseudomonadati</taxon>
        <taxon>Pseudomonadota</taxon>
        <taxon>Alphaproteobacteria</taxon>
        <taxon>Rhodobacterales</taxon>
        <taxon>Roseobacteraceae</taxon>
        <taxon>Primorskyibacter</taxon>
    </lineage>
</organism>
<proteinExistence type="predicted"/>